<evidence type="ECO:0000259" key="4">
    <source>
        <dbReference type="PROSITE" id="PS50043"/>
    </source>
</evidence>
<gene>
    <name evidence="5" type="ORF">NE619_05875</name>
</gene>
<feature type="domain" description="HTH luxR-type" evidence="4">
    <location>
        <begin position="297"/>
        <end position="362"/>
    </location>
</feature>
<dbReference type="InterPro" id="IPR036388">
    <property type="entry name" value="WH-like_DNA-bd_sf"/>
</dbReference>
<dbReference type="EMBL" id="JANFXK010000005">
    <property type="protein sequence ID" value="MCQ4636250.1"/>
    <property type="molecule type" value="Genomic_DNA"/>
</dbReference>
<dbReference type="PRINTS" id="PR00038">
    <property type="entry name" value="HTHLUXR"/>
</dbReference>
<keyword evidence="2" id="KW-0238">DNA-binding</keyword>
<protein>
    <submittedName>
        <fullName evidence="5">LuxR C-terminal-related transcriptional regulator</fullName>
    </submittedName>
</protein>
<dbReference type="InterPro" id="IPR000792">
    <property type="entry name" value="Tscrpt_reg_LuxR_C"/>
</dbReference>
<keyword evidence="3" id="KW-0804">Transcription</keyword>
<reference evidence="5 6" key="1">
    <citation type="submission" date="2022-06" db="EMBL/GenBank/DDBJ databases">
        <title>Isolation of gut microbiota from human fecal samples.</title>
        <authorList>
            <person name="Pamer E.G."/>
            <person name="Barat B."/>
            <person name="Waligurski E."/>
            <person name="Medina S."/>
            <person name="Paddock L."/>
            <person name="Mostad J."/>
        </authorList>
    </citation>
    <scope>NUCLEOTIDE SEQUENCE [LARGE SCALE GENOMIC DNA]</scope>
    <source>
        <strain evidence="5 6">SL.3.17</strain>
    </source>
</reference>
<name>A0ABT1RM35_9FIRM</name>
<dbReference type="RefSeq" id="WP_256131434.1">
    <property type="nucleotide sequence ID" value="NZ_JANFXK010000005.1"/>
</dbReference>
<evidence type="ECO:0000313" key="6">
    <source>
        <dbReference type="Proteomes" id="UP001524502"/>
    </source>
</evidence>
<dbReference type="SUPFAM" id="SSF46894">
    <property type="entry name" value="C-terminal effector domain of the bipartite response regulators"/>
    <property type="match status" value="1"/>
</dbReference>
<keyword evidence="6" id="KW-1185">Reference proteome</keyword>
<comment type="caution">
    <text evidence="5">The sequence shown here is derived from an EMBL/GenBank/DDBJ whole genome shotgun (WGS) entry which is preliminary data.</text>
</comment>
<dbReference type="Gene3D" id="1.10.10.10">
    <property type="entry name" value="Winged helix-like DNA-binding domain superfamily/Winged helix DNA-binding domain"/>
    <property type="match status" value="1"/>
</dbReference>
<evidence type="ECO:0000256" key="1">
    <source>
        <dbReference type="ARBA" id="ARBA00023015"/>
    </source>
</evidence>
<dbReference type="PANTHER" id="PTHR44688">
    <property type="entry name" value="DNA-BINDING TRANSCRIPTIONAL ACTIVATOR DEVR_DOSR"/>
    <property type="match status" value="1"/>
</dbReference>
<evidence type="ECO:0000256" key="2">
    <source>
        <dbReference type="ARBA" id="ARBA00023125"/>
    </source>
</evidence>
<evidence type="ECO:0000313" key="5">
    <source>
        <dbReference type="EMBL" id="MCQ4636250.1"/>
    </source>
</evidence>
<dbReference type="Pfam" id="PF00196">
    <property type="entry name" value="GerE"/>
    <property type="match status" value="1"/>
</dbReference>
<accession>A0ABT1RM35</accession>
<dbReference type="PROSITE" id="PS00622">
    <property type="entry name" value="HTH_LUXR_1"/>
    <property type="match status" value="1"/>
</dbReference>
<keyword evidence="1" id="KW-0805">Transcription regulation</keyword>
<dbReference type="Proteomes" id="UP001524502">
    <property type="component" value="Unassembled WGS sequence"/>
</dbReference>
<dbReference type="SMART" id="SM00421">
    <property type="entry name" value="HTH_LUXR"/>
    <property type="match status" value="1"/>
</dbReference>
<proteinExistence type="predicted"/>
<dbReference type="PROSITE" id="PS50043">
    <property type="entry name" value="HTH_LUXR_2"/>
    <property type="match status" value="1"/>
</dbReference>
<dbReference type="PANTHER" id="PTHR44688:SF16">
    <property type="entry name" value="DNA-BINDING TRANSCRIPTIONAL ACTIVATOR DEVR_DOSR"/>
    <property type="match status" value="1"/>
</dbReference>
<dbReference type="CDD" id="cd06170">
    <property type="entry name" value="LuxR_C_like"/>
    <property type="match status" value="1"/>
</dbReference>
<evidence type="ECO:0000256" key="3">
    <source>
        <dbReference type="ARBA" id="ARBA00023163"/>
    </source>
</evidence>
<organism evidence="5 6">
    <name type="scientific">Anaerovorax odorimutans</name>
    <dbReference type="NCBI Taxonomy" id="109327"/>
    <lineage>
        <taxon>Bacteria</taxon>
        <taxon>Bacillati</taxon>
        <taxon>Bacillota</taxon>
        <taxon>Clostridia</taxon>
        <taxon>Peptostreptococcales</taxon>
        <taxon>Anaerovoracaceae</taxon>
        <taxon>Anaerovorax</taxon>
    </lineage>
</organism>
<sequence>MAKSLEPHIYEQLLSFYLQMNDELLKGSDFGDVVTSLISDFWNYRSSVTIFEEDKFIGIYDNVNLKKIYSNEYIDKDVKNEYIFDHKNSFNFSNCADASSKILYLEDIISFVDYEQTEFYNKFFKERNIFYEAIILLDSSLSALSLYKSREDENFTEEERLLITFIGQITRQGYQIHKKIGKMNQDIKLLKDTRNIFPLGNILVNEKREIIDYNTTAVEFCKAITGEVNTDRIISSFISTLEDSTNFMMSAEQKISYYILGYKIEINILINKNIYENFEKNYLIIISRQTAKKDASAFMSQYGITNREKEIIDCAARGLKAQEIAEELCISVYTVKVHIKNIFSKLEVNNQKAMIARYNEFLR</sequence>
<dbReference type="InterPro" id="IPR016032">
    <property type="entry name" value="Sig_transdc_resp-reg_C-effctor"/>
</dbReference>